<keyword evidence="2" id="KW-0378">Hydrolase</keyword>
<dbReference type="PANTHER" id="PTHR43603">
    <property type="entry name" value="COBW DOMAIN-CONTAINING PROTEIN DDB_G0274527"/>
    <property type="match status" value="1"/>
</dbReference>
<reference evidence="8" key="1">
    <citation type="submission" date="2019-09" db="EMBL/GenBank/DDBJ databases">
        <title>Draft genome sequences of 48 bacterial type strains from the CCUG.</title>
        <authorList>
            <person name="Tunovic T."/>
            <person name="Pineiro-Iglesias B."/>
            <person name="Unosson C."/>
            <person name="Inganas E."/>
            <person name="Ohlen M."/>
            <person name="Cardew S."/>
            <person name="Jensie-Markopoulos S."/>
            <person name="Salva-Serra F."/>
            <person name="Jaen-Luchoro D."/>
            <person name="Karlsson R."/>
            <person name="Svensson-Stadler L."/>
            <person name="Chun J."/>
            <person name="Moore E."/>
        </authorList>
    </citation>
    <scope>NUCLEOTIDE SEQUENCE</scope>
    <source>
        <strain evidence="8">CCUG 50899</strain>
    </source>
</reference>
<dbReference type="GO" id="GO:0016787">
    <property type="term" value="F:hydrolase activity"/>
    <property type="evidence" value="ECO:0007669"/>
    <property type="project" value="UniProtKB-KW"/>
</dbReference>
<evidence type="ECO:0000256" key="3">
    <source>
        <dbReference type="ARBA" id="ARBA00023186"/>
    </source>
</evidence>
<evidence type="ECO:0000256" key="5">
    <source>
        <dbReference type="ARBA" id="ARBA00045658"/>
    </source>
</evidence>
<dbReference type="InterPro" id="IPR036627">
    <property type="entry name" value="CobW-likC_sf"/>
</dbReference>
<dbReference type="GeneID" id="301928565"/>
<organism evidence="8">
    <name type="scientific">Brucella pituitosa</name>
    <dbReference type="NCBI Taxonomy" id="571256"/>
    <lineage>
        <taxon>Bacteria</taxon>
        <taxon>Pseudomonadati</taxon>
        <taxon>Pseudomonadota</taxon>
        <taxon>Alphaproteobacteria</taxon>
        <taxon>Hyphomicrobiales</taxon>
        <taxon>Brucellaceae</taxon>
        <taxon>Brucella/Ochrobactrum group</taxon>
        <taxon>Brucella</taxon>
    </lineage>
</organism>
<sequence>MKRLPVTVLSGFLGAGKTTLLNHVLNNRENRRVAVIVNDMSEINIDAALVREGGADLSRTEEQLVEMTNGCICCTLRDDLLKEVAQLASQDRFDYLLIESTGISEPLPVAATFEFRDEKGESLSDLARLDTMVTVVDAANLLKDYSSSDFLRDRGESLGDEDERTLVDLLVEQIEFADVVVLNKVSTSSAEERDLARKVIKSLNPDAKIEEVDFGQVSLDSILDTRLFDFNRAHEHPLWYKELHGFHEHVPETEEYGVHSFVYRARRPFDPARFQSFIDRSWPGVVRAKGFFWLATRPDYVGELSQAGALVRTNKRGRWWSAVPRSYWPVEPEWHQAMQPYLDAEWGDRRQEIVFIGVSPMDKANMIAELDTCLVPEQFFMPQNWQKLVDPFPNWSAAA</sequence>
<gene>
    <name evidence="8" type="ORF">F7Q93_21965</name>
</gene>
<dbReference type="RefSeq" id="WP_100557350.1">
    <property type="nucleotide sequence ID" value="NZ_JAGDYO010000012.1"/>
</dbReference>
<dbReference type="GO" id="GO:0000166">
    <property type="term" value="F:nucleotide binding"/>
    <property type="evidence" value="ECO:0007669"/>
    <property type="project" value="UniProtKB-KW"/>
</dbReference>
<comment type="function">
    <text evidence="5">Zinc chaperone that directly transfers zinc cofactor to target proteins, thereby activating them. Zinc is transferred from the CXCC motif in the GTPase domain to the zinc binding site in target proteins in a process requiring GTP hydrolysis.</text>
</comment>
<dbReference type="CDD" id="cd03112">
    <property type="entry name" value="CobW-like"/>
    <property type="match status" value="1"/>
</dbReference>
<dbReference type="Gene3D" id="3.30.1220.10">
    <property type="entry name" value="CobW-like, C-terminal domain"/>
    <property type="match status" value="1"/>
</dbReference>
<dbReference type="NCBIfam" id="NF038288">
    <property type="entry name" value="chaper_GTP_ZigA"/>
    <property type="match status" value="1"/>
</dbReference>
<accession>A0A643EVA4</accession>
<dbReference type="SMART" id="SM00833">
    <property type="entry name" value="CobW_C"/>
    <property type="match status" value="1"/>
</dbReference>
<comment type="similarity">
    <text evidence="4">Belongs to the SIMIBI class G3E GTPase family. ZNG1 subfamily.</text>
</comment>
<dbReference type="SUPFAM" id="SSF52540">
    <property type="entry name" value="P-loop containing nucleoside triphosphate hydrolases"/>
    <property type="match status" value="1"/>
</dbReference>
<keyword evidence="1" id="KW-0547">Nucleotide-binding</keyword>
<comment type="catalytic activity">
    <reaction evidence="6">
        <text>GTP + H2O = GDP + phosphate + H(+)</text>
        <dbReference type="Rhea" id="RHEA:19669"/>
        <dbReference type="ChEBI" id="CHEBI:15377"/>
        <dbReference type="ChEBI" id="CHEBI:15378"/>
        <dbReference type="ChEBI" id="CHEBI:37565"/>
        <dbReference type="ChEBI" id="CHEBI:43474"/>
        <dbReference type="ChEBI" id="CHEBI:58189"/>
    </reaction>
    <physiologicalReaction direction="left-to-right" evidence="6">
        <dbReference type="Rhea" id="RHEA:19670"/>
    </physiologicalReaction>
</comment>
<name>A0A643EVA4_9HYPH</name>
<dbReference type="InterPro" id="IPR047920">
    <property type="entry name" value="ZigA-like"/>
</dbReference>
<dbReference type="InterPro" id="IPR027417">
    <property type="entry name" value="P-loop_NTPase"/>
</dbReference>
<keyword evidence="3" id="KW-0143">Chaperone</keyword>
<dbReference type="PANTHER" id="PTHR43603:SF1">
    <property type="entry name" value="ZINC-REGULATED GTPASE METALLOPROTEIN ACTIVATOR 1"/>
    <property type="match status" value="1"/>
</dbReference>
<dbReference type="InterPro" id="IPR051927">
    <property type="entry name" value="Zn_Chap_cDPG_Synth"/>
</dbReference>
<evidence type="ECO:0000256" key="2">
    <source>
        <dbReference type="ARBA" id="ARBA00022801"/>
    </source>
</evidence>
<dbReference type="AlphaFoldDB" id="A0A643EVA4"/>
<comment type="caution">
    <text evidence="8">The sequence shown here is derived from an EMBL/GenBank/DDBJ whole genome shotgun (WGS) entry which is preliminary data.</text>
</comment>
<dbReference type="Pfam" id="PF02492">
    <property type="entry name" value="cobW"/>
    <property type="match status" value="1"/>
</dbReference>
<evidence type="ECO:0000259" key="7">
    <source>
        <dbReference type="SMART" id="SM00833"/>
    </source>
</evidence>
<evidence type="ECO:0000256" key="6">
    <source>
        <dbReference type="ARBA" id="ARBA00049117"/>
    </source>
</evidence>
<evidence type="ECO:0000256" key="1">
    <source>
        <dbReference type="ARBA" id="ARBA00022741"/>
    </source>
</evidence>
<dbReference type="InterPro" id="IPR011629">
    <property type="entry name" value="CobW-like_C"/>
</dbReference>
<dbReference type="Gene3D" id="3.40.50.300">
    <property type="entry name" value="P-loop containing nucleotide triphosphate hydrolases"/>
    <property type="match status" value="1"/>
</dbReference>
<protein>
    <submittedName>
        <fullName evidence="8">GTP-binding protein</fullName>
    </submittedName>
</protein>
<dbReference type="EMBL" id="VZPE01000013">
    <property type="protein sequence ID" value="KAB0566512.1"/>
    <property type="molecule type" value="Genomic_DNA"/>
</dbReference>
<feature type="domain" description="CobW C-terminal" evidence="7">
    <location>
        <begin position="258"/>
        <end position="374"/>
    </location>
</feature>
<dbReference type="Pfam" id="PF07683">
    <property type="entry name" value="CobW_C"/>
    <property type="match status" value="1"/>
</dbReference>
<proteinExistence type="inferred from homology"/>
<dbReference type="InterPro" id="IPR003495">
    <property type="entry name" value="CobW/HypB/UreG_nucleotide-bd"/>
</dbReference>
<evidence type="ECO:0000313" key="8">
    <source>
        <dbReference type="EMBL" id="KAB0566512.1"/>
    </source>
</evidence>
<evidence type="ECO:0000256" key="4">
    <source>
        <dbReference type="ARBA" id="ARBA00034320"/>
    </source>
</evidence>